<evidence type="ECO:0000259" key="2">
    <source>
        <dbReference type="Pfam" id="PF23343"/>
    </source>
</evidence>
<name>A0AB38XUI8_CORAY</name>
<evidence type="ECO:0000256" key="1">
    <source>
        <dbReference type="SAM" id="Coils"/>
    </source>
</evidence>
<keyword evidence="1" id="KW-0175">Coiled coil</keyword>
<dbReference type="GeneID" id="92768591"/>
<gene>
    <name evidence="3" type="ORF">P2W56_09475</name>
</gene>
<dbReference type="RefSeq" id="WP_187402476.1">
    <property type="nucleotide sequence ID" value="NZ_CP046975.1"/>
</dbReference>
<organism evidence="3 4">
    <name type="scientific">Corynebacterium amycolatum</name>
    <dbReference type="NCBI Taxonomy" id="43765"/>
    <lineage>
        <taxon>Bacteria</taxon>
        <taxon>Bacillati</taxon>
        <taxon>Actinomycetota</taxon>
        <taxon>Actinomycetes</taxon>
        <taxon>Mycobacteriales</taxon>
        <taxon>Corynebacteriaceae</taxon>
        <taxon>Corynebacterium</taxon>
    </lineage>
</organism>
<dbReference type="Pfam" id="PF23343">
    <property type="entry name" value="REP_ORF2-G2P"/>
    <property type="match status" value="1"/>
</dbReference>
<accession>A0AB38XUI8</accession>
<feature type="domain" description="Replication-associated protein ORF2/G2P" evidence="2">
    <location>
        <begin position="197"/>
        <end position="332"/>
    </location>
</feature>
<protein>
    <recommendedName>
        <fullName evidence="2">Replication-associated protein ORF2/G2P domain-containing protein</fullName>
    </recommendedName>
</protein>
<feature type="coiled-coil region" evidence="1">
    <location>
        <begin position="35"/>
        <end position="69"/>
    </location>
</feature>
<dbReference type="EMBL" id="CP120206">
    <property type="protein sequence ID" value="WET43641.1"/>
    <property type="molecule type" value="Genomic_DNA"/>
</dbReference>
<dbReference type="Proteomes" id="UP001220238">
    <property type="component" value="Chromosome"/>
</dbReference>
<reference evidence="3" key="1">
    <citation type="submission" date="2023-03" db="EMBL/GenBank/DDBJ databases">
        <title>Corynebacterium amycolatum SB-1.</title>
        <authorList>
            <person name="Jo H."/>
        </authorList>
    </citation>
    <scope>NUCLEOTIDE SEQUENCE</scope>
    <source>
        <strain evidence="3">SB-1</strain>
    </source>
</reference>
<dbReference type="InterPro" id="IPR056906">
    <property type="entry name" value="ORF2/G2P_dom"/>
</dbReference>
<sequence length="449" mass="51262">MATIQISPALLRLGAYDFNLREKRDERARERDRKMQDQQKALLKIERERARHKERVVAVERRLTELEGVLDTSTDVDVRADAIREHTVLMREWRGLGVIPAAEKLDAALESLRHARELAEGTLPTLKRMATENLKNAHNQHEHEKWAVYLEQLDACERREEDRRITEWSQKSRTRMIATFSELDWNAFLEQPGEIAMVTLTYPGDWQAVAPDAKTVYAHLNRLRLQFQRDWGRELLGVWKREFQRRGAPHYHLLMVVPEGACTVKSPVTSEKVQVDFTGWLAATWAKIVAADQSSGERARHLMAGTGVHHTRQSFESSRHASFYFSKYAAKSADGGSKGYQNVAPAQWIESGAGIGRFWGVFGLKKVMAVALITADEMIFFGRVLARWAHAQFGTKRRMLGKWRAGWLLMDDAPGMAKDLFRALNAYRSGDKKLPVGMRGSVTLRQATQ</sequence>
<evidence type="ECO:0000313" key="3">
    <source>
        <dbReference type="EMBL" id="WET43641.1"/>
    </source>
</evidence>
<proteinExistence type="predicted"/>
<dbReference type="AlphaFoldDB" id="A0AB38XUI8"/>
<evidence type="ECO:0000313" key="4">
    <source>
        <dbReference type="Proteomes" id="UP001220238"/>
    </source>
</evidence>